<dbReference type="EMBL" id="PZQS01000005">
    <property type="protein sequence ID" value="PVD30984.1"/>
    <property type="molecule type" value="Genomic_DNA"/>
</dbReference>
<dbReference type="AlphaFoldDB" id="A0A2T7PC37"/>
<evidence type="ECO:0000313" key="2">
    <source>
        <dbReference type="Proteomes" id="UP000245119"/>
    </source>
</evidence>
<comment type="caution">
    <text evidence="1">The sequence shown here is derived from an EMBL/GenBank/DDBJ whole genome shotgun (WGS) entry which is preliminary data.</text>
</comment>
<gene>
    <name evidence="1" type="ORF">C0Q70_10260</name>
</gene>
<organism evidence="1 2">
    <name type="scientific">Pomacea canaliculata</name>
    <name type="common">Golden apple snail</name>
    <dbReference type="NCBI Taxonomy" id="400727"/>
    <lineage>
        <taxon>Eukaryota</taxon>
        <taxon>Metazoa</taxon>
        <taxon>Spiralia</taxon>
        <taxon>Lophotrochozoa</taxon>
        <taxon>Mollusca</taxon>
        <taxon>Gastropoda</taxon>
        <taxon>Caenogastropoda</taxon>
        <taxon>Architaenioglossa</taxon>
        <taxon>Ampullarioidea</taxon>
        <taxon>Ampullariidae</taxon>
        <taxon>Pomacea</taxon>
    </lineage>
</organism>
<dbReference type="Proteomes" id="UP000245119">
    <property type="component" value="Linkage Group LG5"/>
</dbReference>
<reference evidence="1 2" key="1">
    <citation type="submission" date="2018-04" db="EMBL/GenBank/DDBJ databases">
        <title>The genome of golden apple snail Pomacea canaliculata provides insight into stress tolerance and invasive adaptation.</title>
        <authorList>
            <person name="Liu C."/>
            <person name="Liu B."/>
            <person name="Ren Y."/>
            <person name="Zhang Y."/>
            <person name="Wang H."/>
            <person name="Li S."/>
            <person name="Jiang F."/>
            <person name="Yin L."/>
            <person name="Zhang G."/>
            <person name="Qian W."/>
            <person name="Fan W."/>
        </authorList>
    </citation>
    <scope>NUCLEOTIDE SEQUENCE [LARGE SCALE GENOMIC DNA]</scope>
    <source>
        <strain evidence="1">SZHN2017</strain>
        <tissue evidence="1">Muscle</tissue>
    </source>
</reference>
<protein>
    <submittedName>
        <fullName evidence="1">Uncharacterized protein</fullName>
    </submittedName>
</protein>
<sequence length="261" mass="28128">MSSDALRRICSTGNNNTTGTAILQTDDCHVGGSDCCLCVSCYNGVCVVLQWCLDMYAWVRDGHAPLSSLSGLATGSRGRQPDTRSFSSRRSSCVVVAQGASFLSVSLLTAANRCSRTVIFTPGFQSTRDADVPAAQQLVWMQVIVATPACRRLWLPWRGQRNHPARLSAPHFLNLDKLTSQASCRDSPPTRKLVCHHVQCHLAFLLFLRLAVRQQSVSDYCQQGEQSGVGSSAHLSGSDGGGPGVALTTSVDHLSLRTVHL</sequence>
<evidence type="ECO:0000313" key="1">
    <source>
        <dbReference type="EMBL" id="PVD30984.1"/>
    </source>
</evidence>
<keyword evidence="2" id="KW-1185">Reference proteome</keyword>
<accession>A0A2T7PC37</accession>
<name>A0A2T7PC37_POMCA</name>
<proteinExistence type="predicted"/>